<evidence type="ECO:0000256" key="2">
    <source>
        <dbReference type="HAMAP-Rule" id="MF_00003"/>
    </source>
</evidence>
<dbReference type="Pfam" id="PF02033">
    <property type="entry name" value="RBFA"/>
    <property type="match status" value="1"/>
</dbReference>
<comment type="subunit">
    <text evidence="2">Monomer. Binds 30S ribosomal subunits, but not 50S ribosomal subunits or 70S ribosomes.</text>
</comment>
<comment type="function">
    <text evidence="2">One of several proteins that assist in the late maturation steps of the functional core of the 30S ribosomal subunit. Associates with free 30S ribosomal subunits (but not with 30S subunits that are part of 70S ribosomes or polysomes). Required for efficient processing of 16S rRNA. May interact with the 5'-terminal helix region of 16S rRNA.</text>
</comment>
<dbReference type="AlphaFoldDB" id="A0AB38YHM5"/>
<dbReference type="EMBL" id="CP101717">
    <property type="protein sequence ID" value="WLD58737.1"/>
    <property type="molecule type" value="Genomic_DNA"/>
</dbReference>
<dbReference type="InterPro" id="IPR000238">
    <property type="entry name" value="RbfA"/>
</dbReference>
<dbReference type="PANTHER" id="PTHR33515:SF1">
    <property type="entry name" value="RIBOSOME-BINDING FACTOR A, CHLOROPLASTIC-RELATED"/>
    <property type="match status" value="1"/>
</dbReference>
<keyword evidence="2" id="KW-0963">Cytoplasm</keyword>
<accession>A0AB38YHM5</accession>
<dbReference type="Gene3D" id="3.30.300.20">
    <property type="match status" value="1"/>
</dbReference>
<dbReference type="GO" id="GO:0030490">
    <property type="term" value="P:maturation of SSU-rRNA"/>
    <property type="evidence" value="ECO:0007669"/>
    <property type="project" value="UniProtKB-UniRule"/>
</dbReference>
<dbReference type="SUPFAM" id="SSF89919">
    <property type="entry name" value="Ribosome-binding factor A, RbfA"/>
    <property type="match status" value="1"/>
</dbReference>
<sequence>MARDFSRTDRIADQVQKDLAALIQRELKDPRLGMVTINAVKVSKDLSYSDVYFTSLSTLDGDEAEQRKAAEEVLTKAAGFLRSELSRGIRLRVMPQLRFHYDHSVERGQTLSRLIDSARQHDRNLGEQSDDDGAESE</sequence>
<evidence type="ECO:0000313" key="3">
    <source>
        <dbReference type="EMBL" id="WLD58737.1"/>
    </source>
</evidence>
<dbReference type="GO" id="GO:0005829">
    <property type="term" value="C:cytosol"/>
    <property type="evidence" value="ECO:0007669"/>
    <property type="project" value="TreeGrafter"/>
</dbReference>
<dbReference type="InterPro" id="IPR015946">
    <property type="entry name" value="KH_dom-like_a/b"/>
</dbReference>
<dbReference type="HAMAP" id="MF_00003">
    <property type="entry name" value="RbfA"/>
    <property type="match status" value="1"/>
</dbReference>
<keyword evidence="1 2" id="KW-0690">Ribosome biogenesis</keyword>
<dbReference type="GO" id="GO:0043024">
    <property type="term" value="F:ribosomal small subunit binding"/>
    <property type="evidence" value="ECO:0007669"/>
    <property type="project" value="TreeGrafter"/>
</dbReference>
<reference evidence="3" key="1">
    <citation type="submission" date="2022-07" db="EMBL/GenBank/DDBJ databases">
        <title>Complete genome sequence of Salinispirillum sp. LH10-3-1 capable of multiple carbohydrate inversion isolated from a soda lake.</title>
        <authorList>
            <person name="Liu J."/>
            <person name="Zhai Y."/>
            <person name="Zhang H."/>
            <person name="Yang H."/>
            <person name="Qu J."/>
            <person name="Li J."/>
        </authorList>
    </citation>
    <scope>NUCLEOTIDE SEQUENCE</scope>
    <source>
        <strain evidence="3">LH 10-3-1</strain>
    </source>
</reference>
<comment type="subcellular location">
    <subcellularLocation>
        <location evidence="2">Cytoplasm</location>
    </subcellularLocation>
</comment>
<gene>
    <name evidence="2 3" type="primary">rbfA</name>
    <name evidence="3" type="ORF">NFC81_02815</name>
</gene>
<evidence type="ECO:0000256" key="1">
    <source>
        <dbReference type="ARBA" id="ARBA00022517"/>
    </source>
</evidence>
<comment type="similarity">
    <text evidence="2">Belongs to the RbfA family.</text>
</comment>
<organism evidence="3">
    <name type="scientific">Salinispirillum sp. LH 10-3-1</name>
    <dbReference type="NCBI Taxonomy" id="2952525"/>
    <lineage>
        <taxon>Bacteria</taxon>
        <taxon>Pseudomonadati</taxon>
        <taxon>Pseudomonadota</taxon>
        <taxon>Gammaproteobacteria</taxon>
        <taxon>Oceanospirillales</taxon>
        <taxon>Saccharospirillaceae</taxon>
        <taxon>Salinispirillum</taxon>
    </lineage>
</organism>
<name>A0AB38YHM5_9GAMM</name>
<dbReference type="NCBIfam" id="TIGR00082">
    <property type="entry name" value="rbfA"/>
    <property type="match status" value="1"/>
</dbReference>
<dbReference type="RefSeq" id="WP_304996023.1">
    <property type="nucleotide sequence ID" value="NZ_CP101717.1"/>
</dbReference>
<protein>
    <recommendedName>
        <fullName evidence="2">Ribosome-binding factor A</fullName>
    </recommendedName>
</protein>
<dbReference type="InterPro" id="IPR023799">
    <property type="entry name" value="RbfA_dom_sf"/>
</dbReference>
<dbReference type="InterPro" id="IPR020053">
    <property type="entry name" value="Ribosome-bd_factorA_CS"/>
</dbReference>
<dbReference type="PANTHER" id="PTHR33515">
    <property type="entry name" value="RIBOSOME-BINDING FACTOR A, CHLOROPLASTIC-RELATED"/>
    <property type="match status" value="1"/>
</dbReference>
<dbReference type="PROSITE" id="PS01319">
    <property type="entry name" value="RBFA"/>
    <property type="match status" value="1"/>
</dbReference>
<proteinExistence type="inferred from homology"/>